<comment type="caution">
    <text evidence="2">The sequence shown here is derived from an EMBL/GenBank/DDBJ whole genome shotgun (WGS) entry which is preliminary data.</text>
</comment>
<dbReference type="InterPro" id="IPR018392">
    <property type="entry name" value="LysM"/>
</dbReference>
<protein>
    <submittedName>
        <fullName evidence="2">DUF3794 domain-containing protein</fullName>
    </submittedName>
</protein>
<dbReference type="Pfam" id="PF12673">
    <property type="entry name" value="SipL"/>
    <property type="match status" value="3"/>
</dbReference>
<dbReference type="Gene3D" id="3.10.350.10">
    <property type="entry name" value="LysM domain"/>
    <property type="match status" value="1"/>
</dbReference>
<gene>
    <name evidence="2" type="ORF">LKE05_05875</name>
</gene>
<feature type="domain" description="LysM" evidence="1">
    <location>
        <begin position="466"/>
        <end position="510"/>
    </location>
</feature>
<proteinExistence type="predicted"/>
<name>A0AAE3DYL0_9FIRM</name>
<dbReference type="SMART" id="SM00257">
    <property type="entry name" value="LysM"/>
    <property type="match status" value="1"/>
</dbReference>
<dbReference type="AlphaFoldDB" id="A0AAE3DYL0"/>
<dbReference type="SUPFAM" id="SSF54106">
    <property type="entry name" value="LysM domain"/>
    <property type="match status" value="1"/>
</dbReference>
<dbReference type="Proteomes" id="UP001198242">
    <property type="component" value="Unassembled WGS sequence"/>
</dbReference>
<reference evidence="2 3" key="1">
    <citation type="submission" date="2021-10" db="EMBL/GenBank/DDBJ databases">
        <title>Anaerobic single-cell dispensing facilitates the cultivation of human gut bacteria.</title>
        <authorList>
            <person name="Afrizal A."/>
        </authorList>
    </citation>
    <scope>NUCLEOTIDE SEQUENCE [LARGE SCALE GENOMIC DNA]</scope>
    <source>
        <strain evidence="2 3">CLA-AA-H232</strain>
    </source>
</reference>
<dbReference type="RefSeq" id="WP_308456236.1">
    <property type="nucleotide sequence ID" value="NZ_JAJEQM010000006.1"/>
</dbReference>
<accession>A0AAE3DYL0</accession>
<dbReference type="InterPro" id="IPR036779">
    <property type="entry name" value="LysM_dom_sf"/>
</dbReference>
<evidence type="ECO:0000259" key="1">
    <source>
        <dbReference type="PROSITE" id="PS51782"/>
    </source>
</evidence>
<dbReference type="EMBL" id="JAJEQM010000006">
    <property type="protein sequence ID" value="MCC2210319.1"/>
    <property type="molecule type" value="Genomic_DNA"/>
</dbReference>
<dbReference type="CDD" id="cd00118">
    <property type="entry name" value="LysM"/>
    <property type="match status" value="1"/>
</dbReference>
<keyword evidence="3" id="KW-1185">Reference proteome</keyword>
<dbReference type="InterPro" id="IPR024300">
    <property type="entry name" value="SipL_SPOCS_dom"/>
</dbReference>
<dbReference type="PROSITE" id="PS51782">
    <property type="entry name" value="LYSM"/>
    <property type="match status" value="1"/>
</dbReference>
<evidence type="ECO:0000313" key="2">
    <source>
        <dbReference type="EMBL" id="MCC2210319.1"/>
    </source>
</evidence>
<sequence length="513" mass="57598">MELVKENVTVNQVSCKGDTQVLVDEDIIVPDVKPDILKILQLDAVSCITNKEITNGRVNVTGRVDLKILYIPDSDREKVKSIITSFDFTQNVDSKNITDDMTAIIMANVDRAEFSLINSRKLRIKVIVGLDYEVVAEKNVEIAVEAEDCDNAELLKENVKLQNCIGLTETEFSVKESIEVPNGQTSINEILKVDTKISDSEYKAVTGKIVVKGEISVCVLYTDSDCCIQFMESEVPFTEIIDCDDAGDETICDIDYSISDVRYQIAEDNDGDNRIVDIDVTVTAQVKATENVAVDMICDCYEPFTKTQLLKEEVELEEVVSRPSSQNTIREMVEMGTGTPSVSGVYDVITRPYITKAQIQRGKLLAEGKIEAYILYLTDSNESPVYSMKKELPFSYMLDCESTYSDLIPEIKAEVKHTAYNLNVAGEIEIRCILSLNANIIRKRKIELVNEVVTEPLENGDKNGIVIYFVQKGDNLWEIAKRYAVPQSEILRFNNMEESDKLEIGNRLFIPSI</sequence>
<organism evidence="2 3">
    <name type="scientific">Hominilimicola fabiformis</name>
    <dbReference type="NCBI Taxonomy" id="2885356"/>
    <lineage>
        <taxon>Bacteria</taxon>
        <taxon>Bacillati</taxon>
        <taxon>Bacillota</taxon>
        <taxon>Clostridia</taxon>
        <taxon>Eubacteriales</taxon>
        <taxon>Oscillospiraceae</taxon>
        <taxon>Hominilimicola</taxon>
    </lineage>
</organism>
<dbReference type="Pfam" id="PF01476">
    <property type="entry name" value="LysM"/>
    <property type="match status" value="1"/>
</dbReference>
<evidence type="ECO:0000313" key="3">
    <source>
        <dbReference type="Proteomes" id="UP001198242"/>
    </source>
</evidence>